<dbReference type="InterPro" id="IPR027417">
    <property type="entry name" value="P-loop_NTPase"/>
</dbReference>
<evidence type="ECO:0000313" key="3">
    <source>
        <dbReference type="Proteomes" id="UP000304900"/>
    </source>
</evidence>
<sequence length="657" mass="76667">MHLSAIYIEEHDFLFDQPQSLNLGGKHLYKFSKQAGKIIVSRTKNKNYIHDFFNLTDTVSKILSLNAIVGQNGSGKSTLLDIIRSRFVKHEYAFPQLNCILLFESDIIAEPSILKNGFGKVYLKSDDSSEVMKELKESEVSVQSIYYSPHFDYKYNPNFDDADSFDISFEKSIELDLDRSTGKNANENGIPYSVSQELLFKNSLRQIQFLNSDLVKTKKIFSNIFHLQQHYEPILHFRGYNLEKEWNTPYQFRGILKLISEKASDEISKWHEMREFESDKVLNQIEINKYILKRNIIKSIVSLLYKQMEKKNSFLQEGFFPYDELKTKLDTADAEQSLLIFTDYSTIKFGESTNIQVFDQGSLKRLLHAINDAIDNVKSEYSVSTSTLKSSTNDTIKILQLQRAFVSDLNGYYNKFYSENLFPDDGERVDGFIDYMPFSRRMSSGESALLNFYSKLYDFLDTNLKEPKFRRPKQTYLLLLDEADLTFHITWKKRYVKALLRTIPYFFDELDNQPSIQIIFTTHDPITLSDIPNSHVVYLERPDYESPSVILDYDSKRRPKNTFGANISDLIADSFFMENSLIGDFAFDKIREVINWLNDPKDLNKSDYYETLIKIIDEPIVQRKLAEMFDEKTKKNVQIDIIDQQIAQLESLRKKLS</sequence>
<dbReference type="Gene3D" id="3.40.50.300">
    <property type="entry name" value="P-loop containing nucleotide triphosphate hydrolases"/>
    <property type="match status" value="1"/>
</dbReference>
<accession>A0A4U6DC34</accession>
<dbReference type="GO" id="GO:0005524">
    <property type="term" value="F:ATP binding"/>
    <property type="evidence" value="ECO:0007669"/>
    <property type="project" value="InterPro"/>
</dbReference>
<dbReference type="AlphaFoldDB" id="A0A4U6DC34"/>
<dbReference type="Pfam" id="PF13304">
    <property type="entry name" value="AAA_21"/>
    <property type="match status" value="1"/>
</dbReference>
<dbReference type="PANTHER" id="PTHR32182">
    <property type="entry name" value="DNA REPLICATION AND REPAIR PROTEIN RECF"/>
    <property type="match status" value="1"/>
</dbReference>
<protein>
    <recommendedName>
        <fullName evidence="1">ATPase AAA-type core domain-containing protein</fullName>
    </recommendedName>
</protein>
<dbReference type="OrthoDB" id="9815944at2"/>
<gene>
    <name evidence="2" type="ORF">FDK13_02195</name>
</gene>
<proteinExistence type="predicted"/>
<feature type="domain" description="ATPase AAA-type core" evidence="1">
    <location>
        <begin position="65"/>
        <end position="528"/>
    </location>
</feature>
<keyword evidence="3" id="KW-1185">Reference proteome</keyword>
<dbReference type="GO" id="GO:0000731">
    <property type="term" value="P:DNA synthesis involved in DNA repair"/>
    <property type="evidence" value="ECO:0007669"/>
    <property type="project" value="TreeGrafter"/>
</dbReference>
<comment type="caution">
    <text evidence="2">The sequence shown here is derived from an EMBL/GenBank/DDBJ whole genome shotgun (WGS) entry which is preliminary data.</text>
</comment>
<dbReference type="PANTHER" id="PTHR32182:SF22">
    <property type="entry name" value="ATP-DEPENDENT ENDONUCLEASE, OLD FAMILY-RELATED"/>
    <property type="match status" value="1"/>
</dbReference>
<evidence type="ECO:0000313" key="2">
    <source>
        <dbReference type="EMBL" id="TKT94041.1"/>
    </source>
</evidence>
<dbReference type="CDD" id="cd00267">
    <property type="entry name" value="ABC_ATPase"/>
    <property type="match status" value="1"/>
</dbReference>
<dbReference type="Proteomes" id="UP000304900">
    <property type="component" value="Unassembled WGS sequence"/>
</dbReference>
<dbReference type="InterPro" id="IPR003959">
    <property type="entry name" value="ATPase_AAA_core"/>
</dbReference>
<dbReference type="RefSeq" id="WP_137338330.1">
    <property type="nucleotide sequence ID" value="NZ_SZVO01000001.1"/>
</dbReference>
<evidence type="ECO:0000259" key="1">
    <source>
        <dbReference type="Pfam" id="PF13304"/>
    </source>
</evidence>
<name>A0A4U6DC34_9BACT</name>
<dbReference type="SUPFAM" id="SSF52540">
    <property type="entry name" value="P-loop containing nucleoside triphosphate hydrolases"/>
    <property type="match status" value="1"/>
</dbReference>
<reference evidence="2 3" key="1">
    <citation type="submission" date="2019-05" db="EMBL/GenBank/DDBJ databases">
        <title>Dyadobacter AR-3-8 sp. nov., isolated from arctic soil.</title>
        <authorList>
            <person name="Chaudhary D.K."/>
        </authorList>
    </citation>
    <scope>NUCLEOTIDE SEQUENCE [LARGE SCALE GENOMIC DNA]</scope>
    <source>
        <strain evidence="2 3">AR-3-8</strain>
    </source>
</reference>
<dbReference type="GO" id="GO:0006302">
    <property type="term" value="P:double-strand break repair"/>
    <property type="evidence" value="ECO:0007669"/>
    <property type="project" value="TreeGrafter"/>
</dbReference>
<dbReference type="GO" id="GO:0016887">
    <property type="term" value="F:ATP hydrolysis activity"/>
    <property type="evidence" value="ECO:0007669"/>
    <property type="project" value="InterPro"/>
</dbReference>
<organism evidence="2 3">
    <name type="scientific">Dyadobacter frigoris</name>
    <dbReference type="NCBI Taxonomy" id="2576211"/>
    <lineage>
        <taxon>Bacteria</taxon>
        <taxon>Pseudomonadati</taxon>
        <taxon>Bacteroidota</taxon>
        <taxon>Cytophagia</taxon>
        <taxon>Cytophagales</taxon>
        <taxon>Spirosomataceae</taxon>
        <taxon>Dyadobacter</taxon>
    </lineage>
</organism>
<dbReference type="EMBL" id="SZVO01000001">
    <property type="protein sequence ID" value="TKT94041.1"/>
    <property type="molecule type" value="Genomic_DNA"/>
</dbReference>